<dbReference type="AlphaFoldDB" id="A0A8H4RNN4"/>
<gene>
    <name evidence="2" type="ORF">G7Y89_g4826</name>
</gene>
<keyword evidence="3" id="KW-1185">Reference proteome</keyword>
<organism evidence="2 3">
    <name type="scientific">Cudoniella acicularis</name>
    <dbReference type="NCBI Taxonomy" id="354080"/>
    <lineage>
        <taxon>Eukaryota</taxon>
        <taxon>Fungi</taxon>
        <taxon>Dikarya</taxon>
        <taxon>Ascomycota</taxon>
        <taxon>Pezizomycotina</taxon>
        <taxon>Leotiomycetes</taxon>
        <taxon>Helotiales</taxon>
        <taxon>Tricladiaceae</taxon>
        <taxon>Cudoniella</taxon>
    </lineage>
</organism>
<evidence type="ECO:0000313" key="2">
    <source>
        <dbReference type="EMBL" id="KAF4633289.1"/>
    </source>
</evidence>
<dbReference type="EMBL" id="JAAMPI010000273">
    <property type="protein sequence ID" value="KAF4633289.1"/>
    <property type="molecule type" value="Genomic_DNA"/>
</dbReference>
<proteinExistence type="predicted"/>
<feature type="region of interest" description="Disordered" evidence="1">
    <location>
        <begin position="150"/>
        <end position="197"/>
    </location>
</feature>
<reference evidence="2 3" key="1">
    <citation type="submission" date="2020-03" db="EMBL/GenBank/DDBJ databases">
        <title>Draft Genome Sequence of Cudoniella acicularis.</title>
        <authorList>
            <person name="Buettner E."/>
            <person name="Kellner H."/>
        </authorList>
    </citation>
    <scope>NUCLEOTIDE SEQUENCE [LARGE SCALE GENOMIC DNA]</scope>
    <source>
        <strain evidence="2 3">DSM 108380</strain>
    </source>
</reference>
<name>A0A8H4RNN4_9HELO</name>
<protein>
    <submittedName>
        <fullName evidence="2">Uncharacterized protein</fullName>
    </submittedName>
</protein>
<feature type="compositionally biased region" description="Acidic residues" evidence="1">
    <location>
        <begin position="162"/>
        <end position="175"/>
    </location>
</feature>
<dbReference type="OrthoDB" id="538223at2759"/>
<comment type="caution">
    <text evidence="2">The sequence shown here is derived from an EMBL/GenBank/DDBJ whole genome shotgun (WGS) entry which is preliminary data.</text>
</comment>
<dbReference type="Proteomes" id="UP000566819">
    <property type="component" value="Unassembled WGS sequence"/>
</dbReference>
<feature type="region of interest" description="Disordered" evidence="1">
    <location>
        <begin position="1"/>
        <end position="23"/>
    </location>
</feature>
<evidence type="ECO:0000313" key="3">
    <source>
        <dbReference type="Proteomes" id="UP000566819"/>
    </source>
</evidence>
<sequence>MSTEPDLTLPDTAPVSDHYDTNEDSKPVALYTLVDLTENDFQELHRVSDEGSMSEDNVRIAPRARFVGEPLRAVYDYHLELAKEGVYNTIYFIVAIDPDWRKNGVLLVTLSEDCDCKVDSFRIKAQASGLSYVNLNIGNTSWEEEKECYEIGPGEGDKDSNAGDEDIDDGSEDENGNFPSKPDDPGSPTSGPIPPTKPPYYGEYIGVYVIEGLNPTEVMNTVEVGPESKHRYYNRLQAILPAGSADPVAEAFTIHPSRCERNKWLDKRMIFVVDTLNPENDGIILASLGGVVEGQELPRGATQRVPFNARECTQKFYCGIRNGVRDWAPKDLCFGLFPFSNESRQSDANILLDPKYGSRREWERLEYEPGWDWGVWGDKPPYEDETESLQTALKRWPYWCWKERLHPKFVRDSFICLDTADFASKGVLLVKLGWDGDVSGVLRR</sequence>
<accession>A0A8H4RNN4</accession>
<evidence type="ECO:0000256" key="1">
    <source>
        <dbReference type="SAM" id="MobiDB-lite"/>
    </source>
</evidence>